<accession>A0A166CCS6</accession>
<gene>
    <name evidence="1" type="ORF">FIBSPDRAFT_131289</name>
</gene>
<organism evidence="1 2">
    <name type="scientific">Athelia psychrophila</name>
    <dbReference type="NCBI Taxonomy" id="1759441"/>
    <lineage>
        <taxon>Eukaryota</taxon>
        <taxon>Fungi</taxon>
        <taxon>Dikarya</taxon>
        <taxon>Basidiomycota</taxon>
        <taxon>Agaricomycotina</taxon>
        <taxon>Agaricomycetes</taxon>
        <taxon>Agaricomycetidae</taxon>
        <taxon>Atheliales</taxon>
        <taxon>Atheliaceae</taxon>
        <taxon>Athelia</taxon>
    </lineage>
</organism>
<dbReference type="AlphaFoldDB" id="A0A166CCS6"/>
<name>A0A166CCS6_9AGAM</name>
<dbReference type="Proteomes" id="UP000076532">
    <property type="component" value="Unassembled WGS sequence"/>
</dbReference>
<proteinExistence type="predicted"/>
<evidence type="ECO:0000313" key="1">
    <source>
        <dbReference type="EMBL" id="KZP13526.1"/>
    </source>
</evidence>
<dbReference type="EMBL" id="KV417631">
    <property type="protein sequence ID" value="KZP13526.1"/>
    <property type="molecule type" value="Genomic_DNA"/>
</dbReference>
<evidence type="ECO:0000313" key="2">
    <source>
        <dbReference type="Proteomes" id="UP000076532"/>
    </source>
</evidence>
<protein>
    <submittedName>
        <fullName evidence="1">Uncharacterized protein</fullName>
    </submittedName>
</protein>
<reference evidence="1 2" key="1">
    <citation type="journal article" date="2016" name="Mol. Biol. Evol.">
        <title>Comparative Genomics of Early-Diverging Mushroom-Forming Fungi Provides Insights into the Origins of Lignocellulose Decay Capabilities.</title>
        <authorList>
            <person name="Nagy L.G."/>
            <person name="Riley R."/>
            <person name="Tritt A."/>
            <person name="Adam C."/>
            <person name="Daum C."/>
            <person name="Floudas D."/>
            <person name="Sun H."/>
            <person name="Yadav J.S."/>
            <person name="Pangilinan J."/>
            <person name="Larsson K.H."/>
            <person name="Matsuura K."/>
            <person name="Barry K."/>
            <person name="Labutti K."/>
            <person name="Kuo R."/>
            <person name="Ohm R.A."/>
            <person name="Bhattacharya S.S."/>
            <person name="Shirouzu T."/>
            <person name="Yoshinaga Y."/>
            <person name="Martin F.M."/>
            <person name="Grigoriev I.V."/>
            <person name="Hibbett D.S."/>
        </authorList>
    </citation>
    <scope>NUCLEOTIDE SEQUENCE [LARGE SCALE GENOMIC DNA]</scope>
    <source>
        <strain evidence="1 2">CBS 109695</strain>
    </source>
</reference>
<sequence length="134" mass="14657">MYTAQDTNAVFADEAIKLDDVSWFMSPERIVDIAKRYVRFPSSIPMHVADNPLPFAEPKAPTYAQATVSSARVPRLPPSLPPQNLDDQMAARTRHRAYLLSRDIVVAQDGPFAPGTHVKSTAHDQGWAVGEGAG</sequence>
<dbReference type="OrthoDB" id="196847at2759"/>
<keyword evidence="2" id="KW-1185">Reference proteome</keyword>